<comment type="similarity">
    <text evidence="1">Belongs to the UPF0312 family.</text>
</comment>
<dbReference type="eggNOG" id="COG2353">
    <property type="taxonomic scope" value="Bacteria"/>
</dbReference>
<evidence type="ECO:0000256" key="1">
    <source>
        <dbReference type="ARBA" id="ARBA00008812"/>
    </source>
</evidence>
<dbReference type="EMBL" id="AP012319">
    <property type="protein sequence ID" value="BAL90317.1"/>
    <property type="molecule type" value="Genomic_DNA"/>
</dbReference>
<evidence type="ECO:0000313" key="3">
    <source>
        <dbReference type="EMBL" id="BAL90317.1"/>
    </source>
</evidence>
<dbReference type="Proteomes" id="UP000007882">
    <property type="component" value="Chromosome"/>
</dbReference>
<dbReference type="PATRIC" id="fig|512565.3.peg.5092"/>
<proteinExistence type="inferred from homology"/>
<dbReference type="SUPFAM" id="SSF101874">
    <property type="entry name" value="YceI-like"/>
    <property type="match status" value="1"/>
</dbReference>
<dbReference type="Pfam" id="PF04264">
    <property type="entry name" value="YceI"/>
    <property type="match status" value="1"/>
</dbReference>
<evidence type="ECO:0000259" key="2">
    <source>
        <dbReference type="SMART" id="SM00867"/>
    </source>
</evidence>
<dbReference type="PANTHER" id="PTHR34406">
    <property type="entry name" value="PROTEIN YCEI"/>
    <property type="match status" value="1"/>
</dbReference>
<dbReference type="Gene3D" id="2.40.128.110">
    <property type="entry name" value="Lipid/polyisoprenoid-binding, YceI-like"/>
    <property type="match status" value="1"/>
</dbReference>
<dbReference type="AlphaFoldDB" id="I0HBD0"/>
<dbReference type="SMART" id="SM00867">
    <property type="entry name" value="YceI"/>
    <property type="match status" value="1"/>
</dbReference>
<name>I0HBD0_ACTM4</name>
<sequence>MHVRTSACPNECRVNRREVPRGRGYVNVDRPIREWNGLMIPDPGVYTLDEAHKRIGFVAQHMMVSPIRGEFAQGNASILVAEDPLQSQVSATIRADSINTHNPERDTHLSSPDFLDVERYKTLEFRSTGITWEADSDPIFQWARLRNNPLARRGAPSDLPAAATRASGRFVVSGILTIKDVTRPISLHMEFGGARRDPYGRDIFGFSATAEFEREDYGLVWNVLLESGGVLVGKKVRIEIAGEAIRES</sequence>
<dbReference type="PANTHER" id="PTHR34406:SF1">
    <property type="entry name" value="PROTEIN YCEI"/>
    <property type="match status" value="1"/>
</dbReference>
<accession>I0HBD0</accession>
<organism evidence="3 4">
    <name type="scientific">Actinoplanes missouriensis (strain ATCC 14538 / DSM 43046 / CBS 188.64 / JCM 3121 / NBRC 102363 / NCIMB 12654 / NRRL B-3342 / UNCC 431)</name>
    <dbReference type="NCBI Taxonomy" id="512565"/>
    <lineage>
        <taxon>Bacteria</taxon>
        <taxon>Bacillati</taxon>
        <taxon>Actinomycetota</taxon>
        <taxon>Actinomycetes</taxon>
        <taxon>Micromonosporales</taxon>
        <taxon>Micromonosporaceae</taxon>
        <taxon>Actinoplanes</taxon>
    </lineage>
</organism>
<dbReference type="KEGG" id="ams:AMIS_50970"/>
<evidence type="ECO:0000313" key="4">
    <source>
        <dbReference type="Proteomes" id="UP000007882"/>
    </source>
</evidence>
<protein>
    <recommendedName>
        <fullName evidence="2">Lipid/polyisoprenoid-binding YceI-like domain-containing protein</fullName>
    </recommendedName>
</protein>
<dbReference type="InterPro" id="IPR007372">
    <property type="entry name" value="Lipid/polyisoprenoid-bd_YceI"/>
</dbReference>
<gene>
    <name evidence="3" type="ordered locus">AMIS_50970</name>
</gene>
<feature type="domain" description="Lipid/polyisoprenoid-binding YceI-like" evidence="2">
    <location>
        <begin position="45"/>
        <end position="245"/>
    </location>
</feature>
<dbReference type="InterPro" id="IPR036761">
    <property type="entry name" value="TTHA0802/YceI-like_sf"/>
</dbReference>
<dbReference type="HOGENOM" id="CLU_071003_3_0_11"/>
<reference evidence="3 4" key="1">
    <citation type="submission" date="2012-02" db="EMBL/GenBank/DDBJ databases">
        <title>Complete genome sequence of Actinoplanes missouriensis 431 (= NBRC 102363).</title>
        <authorList>
            <person name="Ohnishi Y."/>
            <person name="Ishikawa J."/>
            <person name="Sekine M."/>
            <person name="Hosoyama A."/>
            <person name="Harada T."/>
            <person name="Narita H."/>
            <person name="Hata T."/>
            <person name="Konno Y."/>
            <person name="Tutikane K."/>
            <person name="Fujita N."/>
            <person name="Horinouchi S."/>
            <person name="Hayakawa M."/>
        </authorList>
    </citation>
    <scope>NUCLEOTIDE SEQUENCE [LARGE SCALE GENOMIC DNA]</scope>
    <source>
        <strain evidence="4">ATCC 14538 / DSM 43046 / CBS 188.64 / JCM 3121 / NBRC 102363 / NCIMB 12654 / NRRL B-3342 / UNCC 431</strain>
    </source>
</reference>
<keyword evidence="4" id="KW-1185">Reference proteome</keyword>